<evidence type="ECO:0000256" key="4">
    <source>
        <dbReference type="SAM" id="Coils"/>
    </source>
</evidence>
<keyword evidence="1 3" id="KW-0479">Metal-binding</keyword>
<evidence type="ECO:0000256" key="5">
    <source>
        <dbReference type="SAM" id="MobiDB-lite"/>
    </source>
</evidence>
<evidence type="ECO:0000256" key="1">
    <source>
        <dbReference type="ARBA" id="ARBA00022771"/>
    </source>
</evidence>
<dbReference type="AlphaFoldDB" id="A0A1A9W7V6"/>
<evidence type="ECO:0000256" key="3">
    <source>
        <dbReference type="PROSITE-ProRule" id="PRU00175"/>
    </source>
</evidence>
<feature type="domain" description="RING-type" evidence="6">
    <location>
        <begin position="21"/>
        <end position="60"/>
    </location>
</feature>
<dbReference type="Pfam" id="PF14634">
    <property type="entry name" value="zf-RING_5"/>
    <property type="match status" value="1"/>
</dbReference>
<dbReference type="VEuPathDB" id="VectorBase:GBRI009386"/>
<organism evidence="7 8">
    <name type="scientific">Glossina brevipalpis</name>
    <dbReference type="NCBI Taxonomy" id="37001"/>
    <lineage>
        <taxon>Eukaryota</taxon>
        <taxon>Metazoa</taxon>
        <taxon>Ecdysozoa</taxon>
        <taxon>Arthropoda</taxon>
        <taxon>Hexapoda</taxon>
        <taxon>Insecta</taxon>
        <taxon>Pterygota</taxon>
        <taxon>Neoptera</taxon>
        <taxon>Endopterygota</taxon>
        <taxon>Diptera</taxon>
        <taxon>Brachycera</taxon>
        <taxon>Muscomorpha</taxon>
        <taxon>Hippoboscoidea</taxon>
        <taxon>Glossinidae</taxon>
        <taxon>Glossina</taxon>
    </lineage>
</organism>
<keyword evidence="4" id="KW-0175">Coiled coil</keyword>
<feature type="region of interest" description="Disordered" evidence="5">
    <location>
        <begin position="181"/>
        <end position="201"/>
    </location>
</feature>
<sequence>MPTSSSSIMSTSSSSVSAILCSKCMENFKKDDEIYFTSCGHVFHLACLQNWRSTECPECRVEYRSTRKLLFSFDCTRDNLVKELQTKLKNKKIELMDLQAQYTKVQKELDELNVKISISRENRDNFLALQNQYIEVNEANELEQKIDHIGEALKKEISNSIQSIDNMKLQSLIDQRHAAQIAPSGGETNDNSADKQMQNLE</sequence>
<feature type="coiled-coil region" evidence="4">
    <location>
        <begin position="81"/>
        <end position="159"/>
    </location>
</feature>
<dbReference type="GO" id="GO:0008270">
    <property type="term" value="F:zinc ion binding"/>
    <property type="evidence" value="ECO:0007669"/>
    <property type="project" value="UniProtKB-KW"/>
</dbReference>
<dbReference type="STRING" id="37001.A0A1A9W7V6"/>
<dbReference type="InterPro" id="IPR013083">
    <property type="entry name" value="Znf_RING/FYVE/PHD"/>
</dbReference>
<name>A0A1A9W7V6_9MUSC</name>
<dbReference type="Proteomes" id="UP000091820">
    <property type="component" value="Unassembled WGS sequence"/>
</dbReference>
<accession>A0A1A9W7V6</accession>
<reference evidence="8" key="1">
    <citation type="submission" date="2014-03" db="EMBL/GenBank/DDBJ databases">
        <authorList>
            <person name="Aksoy S."/>
            <person name="Warren W."/>
            <person name="Wilson R.K."/>
        </authorList>
    </citation>
    <scope>NUCLEOTIDE SEQUENCE [LARGE SCALE GENOMIC DNA]</scope>
    <source>
        <strain evidence="8">IAEA</strain>
    </source>
</reference>
<dbReference type="SUPFAM" id="SSF57850">
    <property type="entry name" value="RING/U-box"/>
    <property type="match status" value="1"/>
</dbReference>
<dbReference type="Gene3D" id="3.30.40.10">
    <property type="entry name" value="Zinc/RING finger domain, C3HC4 (zinc finger)"/>
    <property type="match status" value="1"/>
</dbReference>
<dbReference type="EnsemblMetazoa" id="GBRI009386-RA">
    <property type="protein sequence ID" value="GBRI009386-PA"/>
    <property type="gene ID" value="GBRI009386"/>
</dbReference>
<dbReference type="PROSITE" id="PS50089">
    <property type="entry name" value="ZF_RING_2"/>
    <property type="match status" value="1"/>
</dbReference>
<keyword evidence="8" id="KW-1185">Reference proteome</keyword>
<evidence type="ECO:0000259" key="6">
    <source>
        <dbReference type="PROSITE" id="PS50089"/>
    </source>
</evidence>
<dbReference type="CDD" id="cd16448">
    <property type="entry name" value="RING-H2"/>
    <property type="match status" value="1"/>
</dbReference>
<feature type="compositionally biased region" description="Polar residues" evidence="5">
    <location>
        <begin position="186"/>
        <end position="201"/>
    </location>
</feature>
<dbReference type="SMART" id="SM00184">
    <property type="entry name" value="RING"/>
    <property type="match status" value="1"/>
</dbReference>
<protein>
    <submittedName>
        <fullName evidence="7">RING-type domain-containing protein</fullName>
    </submittedName>
</protein>
<keyword evidence="2" id="KW-0862">Zinc</keyword>
<proteinExistence type="predicted"/>
<evidence type="ECO:0000313" key="8">
    <source>
        <dbReference type="Proteomes" id="UP000091820"/>
    </source>
</evidence>
<evidence type="ECO:0000313" key="7">
    <source>
        <dbReference type="EnsemblMetazoa" id="GBRI009386-PA"/>
    </source>
</evidence>
<keyword evidence="1 3" id="KW-0863">Zinc-finger</keyword>
<dbReference type="InterPro" id="IPR001841">
    <property type="entry name" value="Znf_RING"/>
</dbReference>
<reference evidence="7" key="2">
    <citation type="submission" date="2020-05" db="UniProtKB">
        <authorList>
            <consortium name="EnsemblMetazoa"/>
        </authorList>
    </citation>
    <scope>IDENTIFICATION</scope>
    <source>
        <strain evidence="7">IAEA</strain>
    </source>
</reference>
<evidence type="ECO:0000256" key="2">
    <source>
        <dbReference type="ARBA" id="ARBA00022833"/>
    </source>
</evidence>